<protein>
    <submittedName>
        <fullName evidence="1">Uncharacterized protein</fullName>
    </submittedName>
</protein>
<keyword evidence="2" id="KW-1185">Reference proteome</keyword>
<dbReference type="Proteomes" id="UP000316471">
    <property type="component" value="Unassembled WGS sequence"/>
</dbReference>
<organism evidence="1 2">
    <name type="scientific">Aerolutibacter ruishenii</name>
    <dbReference type="NCBI Taxonomy" id="686800"/>
    <lineage>
        <taxon>Bacteria</taxon>
        <taxon>Pseudomonadati</taxon>
        <taxon>Pseudomonadota</taxon>
        <taxon>Gammaproteobacteria</taxon>
        <taxon>Lysobacterales</taxon>
        <taxon>Lysobacteraceae</taxon>
        <taxon>Aerolutibacter</taxon>
    </lineage>
</organism>
<gene>
    <name evidence="1" type="ORF">IP93_01270</name>
</gene>
<dbReference type="RefSeq" id="WP_144813403.1">
    <property type="nucleotide sequence ID" value="NZ_VLKP01000004.1"/>
</dbReference>
<comment type="caution">
    <text evidence="1">The sequence shown here is derived from an EMBL/GenBank/DDBJ whole genome shotgun (WGS) entry which is preliminary data.</text>
</comment>
<evidence type="ECO:0000313" key="2">
    <source>
        <dbReference type="Proteomes" id="UP000316471"/>
    </source>
</evidence>
<reference evidence="1 2" key="1">
    <citation type="journal article" date="2015" name="Stand. Genomic Sci.">
        <title>Genomic Encyclopedia of Bacterial and Archaeal Type Strains, Phase III: the genomes of soil and plant-associated and newly described type strains.</title>
        <authorList>
            <person name="Whitman W.B."/>
            <person name="Woyke T."/>
            <person name="Klenk H.P."/>
            <person name="Zhou Y."/>
            <person name="Lilburn T.G."/>
            <person name="Beck B.J."/>
            <person name="De Vos P."/>
            <person name="Vandamme P."/>
            <person name="Eisen J.A."/>
            <person name="Garrity G."/>
            <person name="Hugenholtz P."/>
            <person name="Kyrpides N.C."/>
        </authorList>
    </citation>
    <scope>NUCLEOTIDE SEQUENCE [LARGE SCALE GENOMIC DNA]</scope>
    <source>
        <strain evidence="1 2">CGMCC 1.10136</strain>
    </source>
</reference>
<dbReference type="EMBL" id="VLKP01000004">
    <property type="protein sequence ID" value="TWI11989.1"/>
    <property type="molecule type" value="Genomic_DNA"/>
</dbReference>
<proteinExistence type="predicted"/>
<dbReference type="AlphaFoldDB" id="A0A562LWF8"/>
<dbReference type="OrthoDB" id="6025068at2"/>
<sequence>MSVNRITLVITPEQRQAAAAGVAQVKAALPALAKLQPGELRELHGFGAKNEVFGRGILRALQAHPHIVPATLDVAGAQADLDALDALRPLLEAVRLLHAELEDTVALLGHDVMDFAYDGYQQLKLVGSADSGLDDMRGDIGAQFNRRRRPALTPEPVPAG</sequence>
<evidence type="ECO:0000313" key="1">
    <source>
        <dbReference type="EMBL" id="TWI11989.1"/>
    </source>
</evidence>
<accession>A0A562LWF8</accession>
<name>A0A562LWF8_9GAMM</name>